<feature type="domain" description="Cupin type-2" evidence="2">
    <location>
        <begin position="40"/>
        <end position="90"/>
    </location>
</feature>
<feature type="compositionally biased region" description="Basic and acidic residues" evidence="1">
    <location>
        <begin position="110"/>
        <end position="123"/>
    </location>
</feature>
<organism evidence="3 4">
    <name type="scientific">Pochonia chlamydosporia 170</name>
    <dbReference type="NCBI Taxonomy" id="1380566"/>
    <lineage>
        <taxon>Eukaryota</taxon>
        <taxon>Fungi</taxon>
        <taxon>Dikarya</taxon>
        <taxon>Ascomycota</taxon>
        <taxon>Pezizomycotina</taxon>
        <taxon>Sordariomycetes</taxon>
        <taxon>Hypocreomycetidae</taxon>
        <taxon>Hypocreales</taxon>
        <taxon>Clavicipitaceae</taxon>
        <taxon>Pochonia</taxon>
    </lineage>
</organism>
<dbReference type="InterPro" id="IPR052044">
    <property type="entry name" value="PKS_Associated_Protein"/>
</dbReference>
<sequence length="123" mass="13617">MAAISIPQTLDSFDEQWSPRLVASINDQHVKVAKIDGPFIFHAHPDTDELFYVLSGKLTMEIEGQESIEMNQGDVYVVPKGVRHRPVARNAHIMMVEKVGTVNTGDEEGSERTKAVKDARGVS</sequence>
<dbReference type="InterPro" id="IPR013096">
    <property type="entry name" value="Cupin_2"/>
</dbReference>
<dbReference type="OrthoDB" id="204928at2759"/>
<evidence type="ECO:0000256" key="1">
    <source>
        <dbReference type="SAM" id="MobiDB-lite"/>
    </source>
</evidence>
<comment type="caution">
    <text evidence="3">The sequence shown here is derived from an EMBL/GenBank/DDBJ whole genome shotgun (WGS) entry which is preliminary data.</text>
</comment>
<feature type="region of interest" description="Disordered" evidence="1">
    <location>
        <begin position="103"/>
        <end position="123"/>
    </location>
</feature>
<dbReference type="InterPro" id="IPR011051">
    <property type="entry name" value="RmlC_Cupin_sf"/>
</dbReference>
<proteinExistence type="predicted"/>
<dbReference type="Proteomes" id="UP000078397">
    <property type="component" value="Unassembled WGS sequence"/>
</dbReference>
<keyword evidence="4" id="KW-1185">Reference proteome</keyword>
<dbReference type="EMBL" id="LSBJ02000003">
    <property type="protein sequence ID" value="OAQ68746.1"/>
    <property type="molecule type" value="Genomic_DNA"/>
</dbReference>
<dbReference type="Gene3D" id="2.60.120.10">
    <property type="entry name" value="Jelly Rolls"/>
    <property type="match status" value="1"/>
</dbReference>
<name>A0A179FSX7_METCM</name>
<dbReference type="PANTHER" id="PTHR36114">
    <property type="entry name" value="16.7 KDA PROTEIN IN WHIE LOCUS"/>
    <property type="match status" value="1"/>
</dbReference>
<dbReference type="InterPro" id="IPR014710">
    <property type="entry name" value="RmlC-like_jellyroll"/>
</dbReference>
<gene>
    <name evidence="3" type="ORF">VFPPC_04940</name>
</gene>
<dbReference type="SUPFAM" id="SSF51182">
    <property type="entry name" value="RmlC-like cupins"/>
    <property type="match status" value="1"/>
</dbReference>
<dbReference type="RefSeq" id="XP_018145596.1">
    <property type="nucleotide sequence ID" value="XM_018284203.1"/>
</dbReference>
<dbReference type="AlphaFoldDB" id="A0A179FSX7"/>
<dbReference type="Pfam" id="PF07883">
    <property type="entry name" value="Cupin_2"/>
    <property type="match status" value="1"/>
</dbReference>
<dbReference type="STRING" id="1380566.A0A179FSX7"/>
<dbReference type="CDD" id="cd02226">
    <property type="entry name" value="cupin_YdbB-like"/>
    <property type="match status" value="1"/>
</dbReference>
<dbReference type="KEGG" id="pchm:VFPPC_04940"/>
<protein>
    <submittedName>
        <fullName evidence="3">Cupin 2 conserved barrel domain-containing protein</fullName>
    </submittedName>
</protein>
<evidence type="ECO:0000313" key="4">
    <source>
        <dbReference type="Proteomes" id="UP000078397"/>
    </source>
</evidence>
<evidence type="ECO:0000313" key="3">
    <source>
        <dbReference type="EMBL" id="OAQ68746.1"/>
    </source>
</evidence>
<dbReference type="PANTHER" id="PTHR36114:SF1">
    <property type="entry name" value="16.7 KDA PROTEIN IN WHIE LOCUS"/>
    <property type="match status" value="1"/>
</dbReference>
<reference evidence="3 4" key="1">
    <citation type="journal article" date="2016" name="PLoS Pathog.">
        <title>Biosynthesis of antibiotic leucinostatins in bio-control fungus Purpureocillium lilacinum and their inhibition on phytophthora revealed by genome mining.</title>
        <authorList>
            <person name="Wang G."/>
            <person name="Liu Z."/>
            <person name="Lin R."/>
            <person name="Li E."/>
            <person name="Mao Z."/>
            <person name="Ling J."/>
            <person name="Yang Y."/>
            <person name="Yin W.B."/>
            <person name="Xie B."/>
        </authorList>
    </citation>
    <scope>NUCLEOTIDE SEQUENCE [LARGE SCALE GENOMIC DNA]</scope>
    <source>
        <strain evidence="3">170</strain>
    </source>
</reference>
<evidence type="ECO:0000259" key="2">
    <source>
        <dbReference type="Pfam" id="PF07883"/>
    </source>
</evidence>
<accession>A0A179FSX7</accession>
<dbReference type="GeneID" id="28848197"/>